<protein>
    <submittedName>
        <fullName evidence="1">Uncharacterized protein</fullName>
    </submittedName>
</protein>
<keyword evidence="2" id="KW-1185">Reference proteome</keyword>
<sequence length="47" mass="5664">MNIIEFGLFAIHSEFSCFLNFHKNNEIELIWRDVFSIKICLFKNNNL</sequence>
<dbReference type="InParanoid" id="A0A1I1ZIC1"/>
<dbReference type="EMBL" id="FONA01000009">
    <property type="protein sequence ID" value="SFE31584.1"/>
    <property type="molecule type" value="Genomic_DNA"/>
</dbReference>
<organism evidence="1 2">
    <name type="scientific">Thermophagus xiamenensis</name>
    <dbReference type="NCBI Taxonomy" id="385682"/>
    <lineage>
        <taxon>Bacteria</taxon>
        <taxon>Pseudomonadati</taxon>
        <taxon>Bacteroidota</taxon>
        <taxon>Bacteroidia</taxon>
        <taxon>Marinilabiliales</taxon>
        <taxon>Marinilabiliaceae</taxon>
        <taxon>Thermophagus</taxon>
    </lineage>
</organism>
<gene>
    <name evidence="1" type="ORF">SAMN05444380_109118</name>
</gene>
<evidence type="ECO:0000313" key="2">
    <source>
        <dbReference type="Proteomes" id="UP000181976"/>
    </source>
</evidence>
<reference evidence="1 2" key="1">
    <citation type="submission" date="2016-10" db="EMBL/GenBank/DDBJ databases">
        <authorList>
            <person name="de Groot N.N."/>
        </authorList>
    </citation>
    <scope>NUCLEOTIDE SEQUENCE [LARGE SCALE GENOMIC DNA]</scope>
    <source>
        <strain evidence="1 2">DSM 19012</strain>
    </source>
</reference>
<accession>A0A1I1ZIC1</accession>
<proteinExistence type="predicted"/>
<dbReference type="Proteomes" id="UP000181976">
    <property type="component" value="Unassembled WGS sequence"/>
</dbReference>
<dbReference type="STRING" id="385682.SAMN05444380_109118"/>
<evidence type="ECO:0000313" key="1">
    <source>
        <dbReference type="EMBL" id="SFE31584.1"/>
    </source>
</evidence>
<dbReference type="AlphaFoldDB" id="A0A1I1ZIC1"/>
<name>A0A1I1ZIC1_9BACT</name>